<dbReference type="InterPro" id="IPR036291">
    <property type="entry name" value="NAD(P)-bd_dom_sf"/>
</dbReference>
<evidence type="ECO:0000256" key="3">
    <source>
        <dbReference type="ARBA" id="ARBA00037096"/>
    </source>
</evidence>
<evidence type="ECO:0000256" key="1">
    <source>
        <dbReference type="ARBA" id="ARBA00006484"/>
    </source>
</evidence>
<organism evidence="5 6">
    <name type="scientific">Symbiochloris irregularis</name>
    <dbReference type="NCBI Taxonomy" id="706552"/>
    <lineage>
        <taxon>Eukaryota</taxon>
        <taxon>Viridiplantae</taxon>
        <taxon>Chlorophyta</taxon>
        <taxon>core chlorophytes</taxon>
        <taxon>Trebouxiophyceae</taxon>
        <taxon>Trebouxiales</taxon>
        <taxon>Trebouxiaceae</taxon>
        <taxon>Symbiochloris</taxon>
    </lineage>
</organism>
<comment type="similarity">
    <text evidence="1 4">Belongs to the short-chain dehydrogenases/reductases (SDR) family.</text>
</comment>
<evidence type="ECO:0000256" key="4">
    <source>
        <dbReference type="RuleBase" id="RU000363"/>
    </source>
</evidence>
<sequence>MDLATSTVLITGGSNGIGLGLARKLISAGSQVIVTGRRQQALSEAKKQLPELHTLVSDAGKISDREALVQEVLETFPGLNVLVNNAGAQRFKTMKQELETDWADRHQEIAVNLEAPVHYANMLTPHFLKQKEAAIVNVTSGLAFIPCAFAPMYGATKAAMHSYTQAMRPNYRGTSIRIIELAPPPLKTDLPSSQQTGGDLGEFLEGIWPRLAAGEEEIGFGLSEEARKEGPDQIKVRFDRMTGMAFKGPTMAD</sequence>
<dbReference type="AlphaFoldDB" id="A0AAW1NK37"/>
<gene>
    <name evidence="5" type="ORF">WJX73_003796</name>
</gene>
<dbReference type="GO" id="GO:0016491">
    <property type="term" value="F:oxidoreductase activity"/>
    <property type="evidence" value="ECO:0007669"/>
    <property type="project" value="UniProtKB-KW"/>
</dbReference>
<dbReference type="Pfam" id="PF00106">
    <property type="entry name" value="adh_short"/>
    <property type="match status" value="1"/>
</dbReference>
<comment type="function">
    <text evidence="3">Putative oxidoreductase.</text>
</comment>
<dbReference type="Proteomes" id="UP001465755">
    <property type="component" value="Unassembled WGS sequence"/>
</dbReference>
<evidence type="ECO:0000256" key="2">
    <source>
        <dbReference type="ARBA" id="ARBA00023002"/>
    </source>
</evidence>
<dbReference type="PRINTS" id="PR00080">
    <property type="entry name" value="SDRFAMILY"/>
</dbReference>
<dbReference type="PRINTS" id="PR00081">
    <property type="entry name" value="GDHRDH"/>
</dbReference>
<keyword evidence="2" id="KW-0560">Oxidoreductase</keyword>
<dbReference type="EMBL" id="JALJOQ010000259">
    <property type="protein sequence ID" value="KAK9786992.1"/>
    <property type="molecule type" value="Genomic_DNA"/>
</dbReference>
<dbReference type="GO" id="GO:0016020">
    <property type="term" value="C:membrane"/>
    <property type="evidence" value="ECO:0007669"/>
    <property type="project" value="TreeGrafter"/>
</dbReference>
<evidence type="ECO:0000313" key="5">
    <source>
        <dbReference type="EMBL" id="KAK9786992.1"/>
    </source>
</evidence>
<name>A0AAW1NK37_9CHLO</name>
<reference evidence="5 6" key="1">
    <citation type="journal article" date="2024" name="Nat. Commun.">
        <title>Phylogenomics reveals the evolutionary origins of lichenization in chlorophyte algae.</title>
        <authorList>
            <person name="Puginier C."/>
            <person name="Libourel C."/>
            <person name="Otte J."/>
            <person name="Skaloud P."/>
            <person name="Haon M."/>
            <person name="Grisel S."/>
            <person name="Petersen M."/>
            <person name="Berrin J.G."/>
            <person name="Delaux P.M."/>
            <person name="Dal Grande F."/>
            <person name="Keller J."/>
        </authorList>
    </citation>
    <scope>NUCLEOTIDE SEQUENCE [LARGE SCALE GENOMIC DNA]</scope>
    <source>
        <strain evidence="5 6">SAG 2036</strain>
    </source>
</reference>
<dbReference type="Gene3D" id="3.40.50.720">
    <property type="entry name" value="NAD(P)-binding Rossmann-like Domain"/>
    <property type="match status" value="1"/>
</dbReference>
<dbReference type="PANTHER" id="PTHR44196:SF1">
    <property type="entry name" value="DEHYDROGENASE_REDUCTASE SDR FAMILY MEMBER 7B"/>
    <property type="match status" value="1"/>
</dbReference>
<dbReference type="InterPro" id="IPR002347">
    <property type="entry name" value="SDR_fam"/>
</dbReference>
<dbReference type="PROSITE" id="PS00061">
    <property type="entry name" value="ADH_SHORT"/>
    <property type="match status" value="1"/>
</dbReference>
<evidence type="ECO:0000313" key="6">
    <source>
        <dbReference type="Proteomes" id="UP001465755"/>
    </source>
</evidence>
<comment type="caution">
    <text evidence="5">The sequence shown here is derived from an EMBL/GenBank/DDBJ whole genome shotgun (WGS) entry which is preliminary data.</text>
</comment>
<dbReference type="PANTHER" id="PTHR44196">
    <property type="entry name" value="DEHYDROGENASE/REDUCTASE SDR FAMILY MEMBER 7B"/>
    <property type="match status" value="1"/>
</dbReference>
<proteinExistence type="inferred from homology"/>
<accession>A0AAW1NK37</accession>
<keyword evidence="6" id="KW-1185">Reference proteome</keyword>
<protein>
    <submittedName>
        <fullName evidence="5">Uncharacterized protein</fullName>
    </submittedName>
</protein>
<dbReference type="InterPro" id="IPR020904">
    <property type="entry name" value="Sc_DH/Rdtase_CS"/>
</dbReference>
<dbReference type="SUPFAM" id="SSF51735">
    <property type="entry name" value="NAD(P)-binding Rossmann-fold domains"/>
    <property type="match status" value="1"/>
</dbReference>